<evidence type="ECO:0000256" key="1">
    <source>
        <dbReference type="ARBA" id="ARBA00022596"/>
    </source>
</evidence>
<comment type="similarity">
    <text evidence="2">Belongs to the LarC family.</text>
</comment>
<dbReference type="InterPro" id="IPR002822">
    <property type="entry name" value="Ni_insertion"/>
</dbReference>
<evidence type="ECO:0000313" key="4">
    <source>
        <dbReference type="EMBL" id="MEE6146630.1"/>
    </source>
</evidence>
<keyword evidence="1 2" id="KW-0533">Nickel</keyword>
<protein>
    <recommendedName>
        <fullName evidence="2">Pyridinium-3,5-bisthiocarboxylic acid mononucleotide nickel insertion protein</fullName>
        <shortName evidence="2">P2TMN nickel insertion protein</shortName>
        <ecNumber evidence="2">4.99.1.12</ecNumber>
    </recommendedName>
    <alternativeName>
        <fullName evidence="2">Nickel-pincer cofactor biosynthesis protein LarC</fullName>
    </alternativeName>
</protein>
<gene>
    <name evidence="2" type="primary">larC</name>
    <name evidence="4" type="ORF">VXJ25_01265</name>
</gene>
<feature type="compositionally biased region" description="Basic and acidic residues" evidence="3">
    <location>
        <begin position="88"/>
        <end position="112"/>
    </location>
</feature>
<dbReference type="Proteomes" id="UP001332931">
    <property type="component" value="Unassembled WGS sequence"/>
</dbReference>
<evidence type="ECO:0000313" key="5">
    <source>
        <dbReference type="Proteomes" id="UP001332931"/>
    </source>
</evidence>
<organism evidence="4 5">
    <name type="scientific">Olsenella absiana</name>
    <dbReference type="NCBI Taxonomy" id="3115222"/>
    <lineage>
        <taxon>Bacteria</taxon>
        <taxon>Bacillati</taxon>
        <taxon>Actinomycetota</taxon>
        <taxon>Coriobacteriia</taxon>
        <taxon>Coriobacteriales</taxon>
        <taxon>Atopobiaceae</taxon>
        <taxon>Olsenella</taxon>
    </lineage>
</organism>
<evidence type="ECO:0000256" key="2">
    <source>
        <dbReference type="HAMAP-Rule" id="MF_01074"/>
    </source>
</evidence>
<dbReference type="EMBL" id="JAZGJQ010000001">
    <property type="protein sequence ID" value="MEE6146630.1"/>
    <property type="molecule type" value="Genomic_DNA"/>
</dbReference>
<dbReference type="HAMAP" id="MF_01074">
    <property type="entry name" value="LarC"/>
    <property type="match status" value="1"/>
</dbReference>
<evidence type="ECO:0000256" key="3">
    <source>
        <dbReference type="SAM" id="MobiDB-lite"/>
    </source>
</evidence>
<feature type="region of interest" description="Disordered" evidence="3">
    <location>
        <begin position="88"/>
        <end position="114"/>
    </location>
</feature>
<dbReference type="RefSeq" id="WP_330957393.1">
    <property type="nucleotide sequence ID" value="NZ_JAZGJQ010000001.1"/>
</dbReference>
<comment type="caution">
    <text evidence="4">The sequence shown here is derived from an EMBL/GenBank/DDBJ whole genome shotgun (WGS) entry which is preliminary data.</text>
</comment>
<dbReference type="Pfam" id="PF01969">
    <property type="entry name" value="Ni_insertion"/>
    <property type="match status" value="1"/>
</dbReference>
<name>A0ABU7R7Q2_9ACTN</name>
<dbReference type="EC" id="4.99.1.12" evidence="2"/>
<reference evidence="4 5" key="1">
    <citation type="submission" date="2024-01" db="EMBL/GenBank/DDBJ databases">
        <title>Description of Olsenella sp. nov., isolated from pig feces.</title>
        <authorList>
            <person name="Chang Y.-H."/>
        </authorList>
    </citation>
    <scope>NUCLEOTIDE SEQUENCE [LARGE SCALE GENOMIC DNA]</scope>
    <source>
        <strain evidence="4 5">YH-ols2223</strain>
    </source>
</reference>
<accession>A0ABU7R7Q2</accession>
<keyword evidence="5" id="KW-1185">Reference proteome</keyword>
<proteinExistence type="inferred from homology"/>
<dbReference type="PANTHER" id="PTHR36566:SF1">
    <property type="entry name" value="PYRIDINIUM-3,5-BISTHIOCARBOXYLIC ACID MONONUCLEOTIDE NICKEL INSERTION PROTEIN"/>
    <property type="match status" value="1"/>
</dbReference>
<dbReference type="PANTHER" id="PTHR36566">
    <property type="entry name" value="NICKEL INSERTION PROTEIN-RELATED"/>
    <property type="match status" value="1"/>
</dbReference>
<comment type="function">
    <text evidence="2">Involved in the biosynthesis of a nickel-pincer cofactor ((SCS)Ni(II) pincer complex). Binds Ni(2+), and functions in nickel delivery to pyridinium-3,5-bisthiocarboxylic acid mononucleotide (P2TMN), to form the mature cofactor. Is thus probably required for the activation of nickel-pincer cofactor-dependent enzymes.</text>
</comment>
<dbReference type="Gene3D" id="3.30.70.1380">
    <property type="entry name" value="Transcriptional regulatory protein pf0864 domain like"/>
    <property type="match status" value="1"/>
</dbReference>
<comment type="catalytic activity">
    <reaction evidence="2">
        <text>Ni(II)-pyridinium-3,5-bisthiocarboxylate mononucleotide = pyridinium-3,5-bisthiocarboxylate mononucleotide + Ni(2+)</text>
        <dbReference type="Rhea" id="RHEA:54784"/>
        <dbReference type="ChEBI" id="CHEBI:49786"/>
        <dbReference type="ChEBI" id="CHEBI:137372"/>
        <dbReference type="ChEBI" id="CHEBI:137373"/>
        <dbReference type="EC" id="4.99.1.12"/>
    </reaction>
</comment>
<sequence length="465" mass="49856">MGKVLYLQCDSGISGDMVAGALVDLGVDVRGLREALASLGVDGFDLVVSRRRVGSLDACDFDVVLDEDHDGHDHDMAYLYGDLDGESTPHERPCAHHHDHDGGHERASGHDHHHEHRNLGDVLRIIGSAGLSERAAGIARRIFRIVAEAEAEAHGVPVSEVHFHEVGAVDSIVDVVAVAYCLDALDVIDAYVSPLMEGTGRVRSAHGVLSVPVPAVASIVRSHGLVISQSGRQGEFVTPTGAAIAAAIRTMEEPPGRYRILACGLGSGKRAYDPPSTVRALLVEPLPEEVRGLGSAPMAEQGPSVDAERCARVGAGAEAGLWKLECEMDDCTGEALGRALGLLMDAGAREAHFMPVFMKKNRPGYQVQVLCDGPLVPRMERILFEETTTIGVRRHRVERTALARREVRVACELGEASVKVVELPDGSERAYPEHDAVAALARAAHVPYQEAYRAVLSAGEKVVRR</sequence>
<keyword evidence="2" id="KW-0456">Lyase</keyword>